<dbReference type="GO" id="GO:0010212">
    <property type="term" value="P:response to ionizing radiation"/>
    <property type="evidence" value="ECO:0007669"/>
    <property type="project" value="TreeGrafter"/>
</dbReference>
<dbReference type="GO" id="GO:0006302">
    <property type="term" value="P:double-strand break repair"/>
    <property type="evidence" value="ECO:0007669"/>
    <property type="project" value="TreeGrafter"/>
</dbReference>
<proteinExistence type="predicted"/>
<dbReference type="PANTHER" id="PTHR10865:SF5">
    <property type="entry name" value="METASTASIS-ASSOCIATED PROTEIN MTA1"/>
    <property type="match status" value="1"/>
</dbReference>
<name>A0A3P8V9L4_CYNSE</name>
<reference evidence="1" key="2">
    <citation type="submission" date="2025-08" db="UniProtKB">
        <authorList>
            <consortium name="Ensembl"/>
        </authorList>
    </citation>
    <scope>IDENTIFICATION</scope>
</reference>
<evidence type="ECO:0008006" key="3">
    <source>
        <dbReference type="Google" id="ProtNLM"/>
    </source>
</evidence>
<dbReference type="GeneTree" id="ENSGT01030000234573"/>
<dbReference type="GO" id="GO:0000122">
    <property type="term" value="P:negative regulation of transcription by RNA polymerase II"/>
    <property type="evidence" value="ECO:0007669"/>
    <property type="project" value="TreeGrafter"/>
</dbReference>
<dbReference type="Proteomes" id="UP000265120">
    <property type="component" value="Chromosome 1"/>
</dbReference>
<dbReference type="STRING" id="244447.ENSCSEP00000011147"/>
<dbReference type="GO" id="GO:0003713">
    <property type="term" value="F:transcription coactivator activity"/>
    <property type="evidence" value="ECO:0007669"/>
    <property type="project" value="TreeGrafter"/>
</dbReference>
<protein>
    <recommendedName>
        <fullName evidence="3">Metastasis associated 1 family, member 3</fullName>
    </recommendedName>
</protein>
<dbReference type="InterPro" id="IPR040138">
    <property type="entry name" value="MIER/MTA"/>
</dbReference>
<reference evidence="1" key="3">
    <citation type="submission" date="2025-09" db="UniProtKB">
        <authorList>
            <consortium name="Ensembl"/>
        </authorList>
    </citation>
    <scope>IDENTIFICATION</scope>
</reference>
<organism evidence="1 2">
    <name type="scientific">Cynoglossus semilaevis</name>
    <name type="common">Tongue sole</name>
    <dbReference type="NCBI Taxonomy" id="244447"/>
    <lineage>
        <taxon>Eukaryota</taxon>
        <taxon>Metazoa</taxon>
        <taxon>Chordata</taxon>
        <taxon>Craniata</taxon>
        <taxon>Vertebrata</taxon>
        <taxon>Euteleostomi</taxon>
        <taxon>Actinopterygii</taxon>
        <taxon>Neopterygii</taxon>
        <taxon>Teleostei</taxon>
        <taxon>Neoteleostei</taxon>
        <taxon>Acanthomorphata</taxon>
        <taxon>Carangaria</taxon>
        <taxon>Pleuronectiformes</taxon>
        <taxon>Pleuronectoidei</taxon>
        <taxon>Cynoglossidae</taxon>
        <taxon>Cynoglossinae</taxon>
        <taxon>Cynoglossus</taxon>
    </lineage>
</organism>
<dbReference type="Ensembl" id="ENSCSET00000011280.1">
    <property type="protein sequence ID" value="ENSCSEP00000011147.1"/>
    <property type="gene ID" value="ENSCSEG00000007126.1"/>
</dbReference>
<keyword evidence="2" id="KW-1185">Reference proteome</keyword>
<dbReference type="AlphaFoldDB" id="A0A3P8V9L4"/>
<dbReference type="PANTHER" id="PTHR10865">
    <property type="entry name" value="METASTASIS-ASSOCIATED PROTEIN AND MESODERM INDUCTION EARLY RESPONSE PROTEIN"/>
    <property type="match status" value="1"/>
</dbReference>
<accession>A0A3P8V9L4</accession>
<reference evidence="1 2" key="1">
    <citation type="journal article" date="2014" name="Nat. Genet.">
        <title>Whole-genome sequence of a flatfish provides insights into ZW sex chromosome evolution and adaptation to a benthic lifestyle.</title>
        <authorList>
            <person name="Chen S."/>
            <person name="Zhang G."/>
            <person name="Shao C."/>
            <person name="Huang Q."/>
            <person name="Liu G."/>
            <person name="Zhang P."/>
            <person name="Song W."/>
            <person name="An N."/>
            <person name="Chalopin D."/>
            <person name="Volff J.N."/>
            <person name="Hong Y."/>
            <person name="Li Q."/>
            <person name="Sha Z."/>
            <person name="Zhou H."/>
            <person name="Xie M."/>
            <person name="Yu Q."/>
            <person name="Liu Y."/>
            <person name="Xiang H."/>
            <person name="Wang N."/>
            <person name="Wu K."/>
            <person name="Yang C."/>
            <person name="Zhou Q."/>
            <person name="Liao X."/>
            <person name="Yang L."/>
            <person name="Hu Q."/>
            <person name="Zhang J."/>
            <person name="Meng L."/>
            <person name="Jin L."/>
            <person name="Tian Y."/>
            <person name="Lian J."/>
            <person name="Yang J."/>
            <person name="Miao G."/>
            <person name="Liu S."/>
            <person name="Liang Z."/>
            <person name="Yan F."/>
            <person name="Li Y."/>
            <person name="Sun B."/>
            <person name="Zhang H."/>
            <person name="Zhang J."/>
            <person name="Zhu Y."/>
            <person name="Du M."/>
            <person name="Zhao Y."/>
            <person name="Schartl M."/>
            <person name="Tang Q."/>
            <person name="Wang J."/>
        </authorList>
    </citation>
    <scope>NUCLEOTIDE SEQUENCE</scope>
</reference>
<dbReference type="Gene3D" id="2.30.30.490">
    <property type="match status" value="1"/>
</dbReference>
<sequence length="117" mass="13250">MLTAAVEPKNHCRLQFTLLTNYVYFENSSSNPLLIRRIEELNKTANGNVEAKVVCFYRRRDISSTLIALADKHATLRNCVHMAKQLETSGKESKITFWRKTLSNICGKGQYVLVSAA</sequence>
<dbReference type="GO" id="GO:0042826">
    <property type="term" value="F:histone deacetylase binding"/>
    <property type="evidence" value="ECO:0007669"/>
    <property type="project" value="TreeGrafter"/>
</dbReference>
<evidence type="ECO:0000313" key="2">
    <source>
        <dbReference type="Proteomes" id="UP000265120"/>
    </source>
</evidence>
<dbReference type="InterPro" id="IPR043151">
    <property type="entry name" value="BAH_sf"/>
</dbReference>
<dbReference type="GO" id="GO:0003714">
    <property type="term" value="F:transcription corepressor activity"/>
    <property type="evidence" value="ECO:0007669"/>
    <property type="project" value="TreeGrafter"/>
</dbReference>
<dbReference type="GO" id="GO:0016581">
    <property type="term" value="C:NuRD complex"/>
    <property type="evidence" value="ECO:0007669"/>
    <property type="project" value="TreeGrafter"/>
</dbReference>
<dbReference type="InParanoid" id="A0A3P8V9L4"/>
<evidence type="ECO:0000313" key="1">
    <source>
        <dbReference type="Ensembl" id="ENSCSEP00000011147.1"/>
    </source>
</evidence>